<proteinExistence type="inferred from homology"/>
<evidence type="ECO:0000256" key="3">
    <source>
        <dbReference type="ARBA" id="ARBA00021257"/>
    </source>
</evidence>
<keyword evidence="6" id="KW-0256">Endoplasmic reticulum</keyword>
<keyword evidence="9" id="KW-0811">Translocation</keyword>
<evidence type="ECO:0000313" key="13">
    <source>
        <dbReference type="EMBL" id="KAK5087004.1"/>
    </source>
</evidence>
<accession>A0AAN7T3G1</accession>
<organism evidence="13 14">
    <name type="scientific">Lithohypha guttulata</name>
    <dbReference type="NCBI Taxonomy" id="1690604"/>
    <lineage>
        <taxon>Eukaryota</taxon>
        <taxon>Fungi</taxon>
        <taxon>Dikarya</taxon>
        <taxon>Ascomycota</taxon>
        <taxon>Pezizomycotina</taxon>
        <taxon>Eurotiomycetes</taxon>
        <taxon>Chaetothyriomycetidae</taxon>
        <taxon>Chaetothyriales</taxon>
        <taxon>Trichomeriaceae</taxon>
        <taxon>Lithohypha</taxon>
    </lineage>
</organism>
<reference evidence="13 14" key="1">
    <citation type="submission" date="2023-08" db="EMBL/GenBank/DDBJ databases">
        <title>Black Yeasts Isolated from many extreme environments.</title>
        <authorList>
            <person name="Coleine C."/>
            <person name="Stajich J.E."/>
            <person name="Selbmann L."/>
        </authorList>
    </citation>
    <scope>NUCLEOTIDE SEQUENCE [LARGE SCALE GENOMIC DNA]</scope>
    <source>
        <strain evidence="13 14">CCFEE 5910</strain>
    </source>
</reference>
<dbReference type="GO" id="GO:0005789">
    <property type="term" value="C:endoplasmic reticulum membrane"/>
    <property type="evidence" value="ECO:0007669"/>
    <property type="project" value="UniProtKB-SubCell"/>
</dbReference>
<keyword evidence="4" id="KW-0813">Transport</keyword>
<evidence type="ECO:0000256" key="9">
    <source>
        <dbReference type="ARBA" id="ARBA00023010"/>
    </source>
</evidence>
<feature type="region of interest" description="Disordered" evidence="11">
    <location>
        <begin position="89"/>
        <end position="131"/>
    </location>
</feature>
<gene>
    <name evidence="13" type="primary">SEC62</name>
    <name evidence="13" type="ORF">LTR05_004175</name>
</gene>
<feature type="region of interest" description="Disordered" evidence="11">
    <location>
        <begin position="1"/>
        <end position="28"/>
    </location>
</feature>
<protein>
    <recommendedName>
        <fullName evidence="3">Translocation protein SEC62</fullName>
    </recommendedName>
</protein>
<comment type="caution">
    <text evidence="13">The sequence shown here is derived from an EMBL/GenBank/DDBJ whole genome shotgun (WGS) entry which is preliminary data.</text>
</comment>
<dbReference type="GO" id="GO:0031204">
    <property type="term" value="P:post-translational protein targeting to membrane, translocation"/>
    <property type="evidence" value="ECO:0007669"/>
    <property type="project" value="TreeGrafter"/>
</dbReference>
<feature type="compositionally biased region" description="Gly residues" evidence="11">
    <location>
        <begin position="1"/>
        <end position="10"/>
    </location>
</feature>
<dbReference type="PANTHER" id="PTHR12443">
    <property type="entry name" value="TRANSLOCATION PROTEIN SEC62"/>
    <property type="match status" value="1"/>
</dbReference>
<keyword evidence="5 12" id="KW-0812">Transmembrane</keyword>
<evidence type="ECO:0000256" key="1">
    <source>
        <dbReference type="ARBA" id="ARBA00004477"/>
    </source>
</evidence>
<keyword evidence="14" id="KW-1185">Reference proteome</keyword>
<evidence type="ECO:0000256" key="2">
    <source>
        <dbReference type="ARBA" id="ARBA00010604"/>
    </source>
</evidence>
<evidence type="ECO:0000256" key="5">
    <source>
        <dbReference type="ARBA" id="ARBA00022692"/>
    </source>
</evidence>
<feature type="transmembrane region" description="Helical" evidence="12">
    <location>
        <begin position="299"/>
        <end position="330"/>
    </location>
</feature>
<dbReference type="InterPro" id="IPR004728">
    <property type="entry name" value="Sec62"/>
</dbReference>
<evidence type="ECO:0000256" key="6">
    <source>
        <dbReference type="ARBA" id="ARBA00022824"/>
    </source>
</evidence>
<evidence type="ECO:0000256" key="4">
    <source>
        <dbReference type="ARBA" id="ARBA00022448"/>
    </source>
</evidence>
<comment type="subcellular location">
    <subcellularLocation>
        <location evidence="1">Endoplasmic reticulum membrane</location>
        <topology evidence="1">Multi-pass membrane protein</topology>
    </subcellularLocation>
</comment>
<dbReference type="Proteomes" id="UP001309876">
    <property type="component" value="Unassembled WGS sequence"/>
</dbReference>
<dbReference type="PANTHER" id="PTHR12443:SF9">
    <property type="entry name" value="TRANSLOCATION PROTEIN SEC62"/>
    <property type="match status" value="1"/>
</dbReference>
<keyword evidence="7" id="KW-0653">Protein transport</keyword>
<dbReference type="InterPro" id="IPR011553">
    <property type="entry name" value="Sec62_asco"/>
</dbReference>
<feature type="compositionally biased region" description="Low complexity" evidence="11">
    <location>
        <begin position="90"/>
        <end position="112"/>
    </location>
</feature>
<keyword evidence="10 12" id="KW-0472">Membrane</keyword>
<evidence type="ECO:0000313" key="14">
    <source>
        <dbReference type="Proteomes" id="UP001309876"/>
    </source>
</evidence>
<feature type="transmembrane region" description="Helical" evidence="12">
    <location>
        <begin position="272"/>
        <end position="293"/>
    </location>
</feature>
<evidence type="ECO:0000256" key="7">
    <source>
        <dbReference type="ARBA" id="ARBA00022927"/>
    </source>
</evidence>
<dbReference type="NCBIfam" id="TIGR00869">
    <property type="entry name" value="sec62"/>
    <property type="match status" value="1"/>
</dbReference>
<dbReference type="AlphaFoldDB" id="A0AAN7T3G1"/>
<evidence type="ECO:0000256" key="11">
    <source>
        <dbReference type="SAM" id="MobiDB-lite"/>
    </source>
</evidence>
<comment type="similarity">
    <text evidence="2">Belongs to the SEC62 family.</text>
</comment>
<keyword evidence="8 12" id="KW-1133">Transmembrane helix</keyword>
<dbReference type="Pfam" id="PF03839">
    <property type="entry name" value="Sec62"/>
    <property type="match status" value="1"/>
</dbReference>
<dbReference type="EMBL" id="JAVRRJ010000003">
    <property type="protein sequence ID" value="KAK5087004.1"/>
    <property type="molecule type" value="Genomic_DNA"/>
</dbReference>
<evidence type="ECO:0000256" key="8">
    <source>
        <dbReference type="ARBA" id="ARBA00022989"/>
    </source>
</evidence>
<name>A0AAN7T3G1_9EURO</name>
<evidence type="ECO:0000256" key="12">
    <source>
        <dbReference type="SAM" id="Phobius"/>
    </source>
</evidence>
<feature type="compositionally biased region" description="Polar residues" evidence="11">
    <location>
        <begin position="402"/>
        <end position="411"/>
    </location>
</feature>
<sequence length="428" mass="47584">MAAPGGGPFIGGRQVTPQEMEARMTEEAKKHGLTLEQFKQLQMIQQKRLEAEAAKAGMTPQQFIAMQQQRLQEEAAKAGMSPQQFLAMKQQEAIQAQRQAAQQAQQQGQQSQSPDANGQPPQPQPGQPQLQKIDLNKPVEPKPDALAVAKFLRSQDLKLRTCIFDGQRKEMFKVKRAFRVLQSDAYKKAREKDPLLPPVTNDVEARNAVQLLPLNMLALRVGKKDDEHAGHNHKKPKRVKGLWDVKIEGQQEFEPMMHYMWIYEVPSIKTRVYSILALLAVFTVVLFPLWPMFMRQGVWYLSVGAMGLLGAFFAMAIFRLILFCVTVFAVPPGLWLFPNLFEDVGFFDSFKPVWGWQETKKKKKSKKGGDGSAIAAGQQAVEKASQDVPTSNMNGGAIASGSEPTASTGGALTTKRHAAPMVEDADDD</sequence>
<evidence type="ECO:0000256" key="10">
    <source>
        <dbReference type="ARBA" id="ARBA00023136"/>
    </source>
</evidence>
<feature type="region of interest" description="Disordered" evidence="11">
    <location>
        <begin position="361"/>
        <end position="428"/>
    </location>
</feature>